<dbReference type="OrthoDB" id="427711at2759"/>
<dbReference type="EMBL" id="UYYB01011092">
    <property type="protein sequence ID" value="VDM69107.1"/>
    <property type="molecule type" value="Genomic_DNA"/>
</dbReference>
<dbReference type="SUPFAM" id="SSF56672">
    <property type="entry name" value="DNA/RNA polymerases"/>
    <property type="match status" value="1"/>
</dbReference>
<keyword evidence="3" id="KW-1185">Reference proteome</keyword>
<evidence type="ECO:0000313" key="2">
    <source>
        <dbReference type="EMBL" id="VDM69107.1"/>
    </source>
</evidence>
<sequence>MGTSNFRYTLEIKAVSCDEMYVDFTKLLNEMRIGDVTAFAEHLRTEIKLETGCTASVGIGKNTLIARLATRHAKPDGVRYVPALESDFFVANEKVKNLPGLGHHTYSKLISNFGKQRIC</sequence>
<dbReference type="Gene3D" id="3.30.70.270">
    <property type="match status" value="1"/>
</dbReference>
<dbReference type="GO" id="GO:0006281">
    <property type="term" value="P:DNA repair"/>
    <property type="evidence" value="ECO:0007669"/>
    <property type="project" value="InterPro"/>
</dbReference>
<dbReference type="Proteomes" id="UP000270094">
    <property type="component" value="Unassembled WGS sequence"/>
</dbReference>
<reference evidence="2 3" key="1">
    <citation type="submission" date="2018-11" db="EMBL/GenBank/DDBJ databases">
        <authorList>
            <consortium name="Pathogen Informatics"/>
        </authorList>
    </citation>
    <scope>NUCLEOTIDE SEQUENCE [LARGE SCALE GENOMIC DNA]</scope>
</reference>
<dbReference type="InterPro" id="IPR043502">
    <property type="entry name" value="DNA/RNA_pol_sf"/>
</dbReference>
<evidence type="ECO:0000259" key="1">
    <source>
        <dbReference type="PROSITE" id="PS50173"/>
    </source>
</evidence>
<dbReference type="Pfam" id="PF00817">
    <property type="entry name" value="IMS"/>
    <property type="match status" value="1"/>
</dbReference>
<dbReference type="GO" id="GO:0005634">
    <property type="term" value="C:nucleus"/>
    <property type="evidence" value="ECO:0007669"/>
    <property type="project" value="TreeGrafter"/>
</dbReference>
<protein>
    <recommendedName>
        <fullName evidence="1">UmuC domain-containing protein</fullName>
    </recommendedName>
</protein>
<accession>A0A3P7IY25</accession>
<evidence type="ECO:0000313" key="3">
    <source>
        <dbReference type="Proteomes" id="UP000270094"/>
    </source>
</evidence>
<dbReference type="GO" id="GO:0070987">
    <property type="term" value="P:error-free translesion synthesis"/>
    <property type="evidence" value="ECO:0007669"/>
    <property type="project" value="TreeGrafter"/>
</dbReference>
<dbReference type="GO" id="GO:0017125">
    <property type="term" value="F:deoxycytidyl transferase activity"/>
    <property type="evidence" value="ECO:0007669"/>
    <property type="project" value="TreeGrafter"/>
</dbReference>
<dbReference type="AlphaFoldDB" id="A0A3P7IY25"/>
<dbReference type="GO" id="GO:0042276">
    <property type="term" value="P:error-prone translesion synthesis"/>
    <property type="evidence" value="ECO:0007669"/>
    <property type="project" value="TreeGrafter"/>
</dbReference>
<dbReference type="InterPro" id="IPR001126">
    <property type="entry name" value="UmuC"/>
</dbReference>
<dbReference type="PANTHER" id="PTHR45990">
    <property type="entry name" value="DNA REPAIR PROTEIN REV1"/>
    <property type="match status" value="1"/>
</dbReference>
<dbReference type="PANTHER" id="PTHR45990:SF1">
    <property type="entry name" value="DNA REPAIR PROTEIN REV1"/>
    <property type="match status" value="1"/>
</dbReference>
<dbReference type="GO" id="GO:0003887">
    <property type="term" value="F:DNA-directed DNA polymerase activity"/>
    <property type="evidence" value="ECO:0007669"/>
    <property type="project" value="TreeGrafter"/>
</dbReference>
<proteinExistence type="predicted"/>
<dbReference type="InterPro" id="IPR043128">
    <property type="entry name" value="Rev_trsase/Diguanyl_cyclase"/>
</dbReference>
<organism evidence="2 3">
    <name type="scientific">Strongylus vulgaris</name>
    <name type="common">Blood worm</name>
    <dbReference type="NCBI Taxonomy" id="40348"/>
    <lineage>
        <taxon>Eukaryota</taxon>
        <taxon>Metazoa</taxon>
        <taxon>Ecdysozoa</taxon>
        <taxon>Nematoda</taxon>
        <taxon>Chromadorea</taxon>
        <taxon>Rhabditida</taxon>
        <taxon>Rhabditina</taxon>
        <taxon>Rhabditomorpha</taxon>
        <taxon>Strongyloidea</taxon>
        <taxon>Strongylidae</taxon>
        <taxon>Strongylus</taxon>
    </lineage>
</organism>
<dbReference type="PROSITE" id="PS50173">
    <property type="entry name" value="UMUC"/>
    <property type="match status" value="1"/>
</dbReference>
<name>A0A3P7IY25_STRVU</name>
<gene>
    <name evidence="2" type="ORF">SVUK_LOCUS4105</name>
</gene>
<feature type="domain" description="UmuC" evidence="1">
    <location>
        <begin position="7"/>
        <end position="102"/>
    </location>
</feature>